<dbReference type="Pfam" id="PF01551">
    <property type="entry name" value="Peptidase_M23"/>
    <property type="match status" value="1"/>
</dbReference>
<comment type="caution">
    <text evidence="3">The sequence shown here is derived from an EMBL/GenBank/DDBJ whole genome shotgun (WGS) entry which is preliminary data.</text>
</comment>
<keyword evidence="1" id="KW-0732">Signal</keyword>
<dbReference type="GO" id="GO:0016787">
    <property type="term" value="F:hydrolase activity"/>
    <property type="evidence" value="ECO:0007669"/>
    <property type="project" value="UniProtKB-KW"/>
</dbReference>
<dbReference type="InterPro" id="IPR050570">
    <property type="entry name" value="Cell_wall_metabolism_enzyme"/>
</dbReference>
<keyword evidence="3" id="KW-0378">Hydrolase</keyword>
<dbReference type="InterPro" id="IPR011055">
    <property type="entry name" value="Dup_hybrid_motif"/>
</dbReference>
<sequence length="227" mass="24207">MDSRFRRFLTALALPWLLPLSLAPLPLLAMGEPPPRPSEIPLEVPVGDLGQNDRLPDPLRSRYRPAPVGAFPVQQAGALGYPLGLQPSEQAPFGWRLADARNAWRMHTGLDLIAPEGTPVFAVLPGTVRLVDEVGGYGLLVVIDHGLGWQSLYAHLLDVAVLPGESLVAGQPIGRVGSSGSATTAHLHFEWRQLRQGRLVAVDPSPLLQTIGTGPSVAGRAPLPPLP</sequence>
<dbReference type="Proteomes" id="UP001304461">
    <property type="component" value="Unassembled WGS sequence"/>
</dbReference>
<dbReference type="EMBL" id="JAYGHX010000012">
    <property type="protein sequence ID" value="MEA5392495.1"/>
    <property type="molecule type" value="Genomic_DNA"/>
</dbReference>
<dbReference type="PANTHER" id="PTHR21666">
    <property type="entry name" value="PEPTIDASE-RELATED"/>
    <property type="match status" value="1"/>
</dbReference>
<name>A0ABU5RXX1_9CYAN</name>
<evidence type="ECO:0000259" key="2">
    <source>
        <dbReference type="Pfam" id="PF01551"/>
    </source>
</evidence>
<reference evidence="3 4" key="1">
    <citation type="submission" date="2023-12" db="EMBL/GenBank/DDBJ databases">
        <title>Baltic Sea Cyanobacteria.</title>
        <authorList>
            <person name="Delbaje E."/>
            <person name="Fewer D.P."/>
            <person name="Shishido T.K."/>
        </authorList>
    </citation>
    <scope>NUCLEOTIDE SEQUENCE [LARGE SCALE GENOMIC DNA]</scope>
    <source>
        <strain evidence="3 4">UHCC 0139</strain>
    </source>
</reference>
<dbReference type="CDD" id="cd12797">
    <property type="entry name" value="M23_peptidase"/>
    <property type="match status" value="1"/>
</dbReference>
<feature type="domain" description="M23ase beta-sheet core" evidence="2">
    <location>
        <begin position="105"/>
        <end position="196"/>
    </location>
</feature>
<protein>
    <submittedName>
        <fullName evidence="3">M23 family metallopeptidase</fullName>
        <ecNumber evidence="3">3.4.-.-</ecNumber>
    </submittedName>
</protein>
<keyword evidence="4" id="KW-1185">Reference proteome</keyword>
<dbReference type="InterPro" id="IPR016047">
    <property type="entry name" value="M23ase_b-sheet_dom"/>
</dbReference>
<gene>
    <name evidence="3" type="ORF">VB738_14625</name>
</gene>
<dbReference type="SUPFAM" id="SSF51261">
    <property type="entry name" value="Duplicated hybrid motif"/>
    <property type="match status" value="1"/>
</dbReference>
<dbReference type="PANTHER" id="PTHR21666:SF289">
    <property type="entry name" value="L-ALA--D-GLU ENDOPEPTIDASE"/>
    <property type="match status" value="1"/>
</dbReference>
<evidence type="ECO:0000256" key="1">
    <source>
        <dbReference type="ARBA" id="ARBA00022729"/>
    </source>
</evidence>
<dbReference type="RefSeq" id="WP_323306442.1">
    <property type="nucleotide sequence ID" value="NZ_JAYGHX010000012.1"/>
</dbReference>
<dbReference type="Gene3D" id="2.70.70.10">
    <property type="entry name" value="Glucose Permease (Domain IIA)"/>
    <property type="match status" value="1"/>
</dbReference>
<accession>A0ABU5RXX1</accession>
<dbReference type="EC" id="3.4.-.-" evidence="3"/>
<organism evidence="3 4">
    <name type="scientific">Cyanobium gracile UHCC 0139</name>
    <dbReference type="NCBI Taxonomy" id="3110308"/>
    <lineage>
        <taxon>Bacteria</taxon>
        <taxon>Bacillati</taxon>
        <taxon>Cyanobacteriota</taxon>
        <taxon>Cyanophyceae</taxon>
        <taxon>Synechococcales</taxon>
        <taxon>Prochlorococcaceae</taxon>
        <taxon>Cyanobium</taxon>
    </lineage>
</organism>
<evidence type="ECO:0000313" key="3">
    <source>
        <dbReference type="EMBL" id="MEA5392495.1"/>
    </source>
</evidence>
<evidence type="ECO:0000313" key="4">
    <source>
        <dbReference type="Proteomes" id="UP001304461"/>
    </source>
</evidence>
<proteinExistence type="predicted"/>